<reference evidence="1" key="1">
    <citation type="journal article" date="2021" name="PeerJ">
        <title>Extensive microbial diversity within the chicken gut microbiome revealed by metagenomics and culture.</title>
        <authorList>
            <person name="Gilroy R."/>
            <person name="Ravi A."/>
            <person name="Getino M."/>
            <person name="Pursley I."/>
            <person name="Horton D.L."/>
            <person name="Alikhan N.F."/>
            <person name="Baker D."/>
            <person name="Gharbi K."/>
            <person name="Hall N."/>
            <person name="Watson M."/>
            <person name="Adriaenssens E.M."/>
            <person name="Foster-Nyarko E."/>
            <person name="Jarju S."/>
            <person name="Secka A."/>
            <person name="Antonio M."/>
            <person name="Oren A."/>
            <person name="Chaudhuri R.R."/>
            <person name="La Ragione R."/>
            <person name="Hildebrand F."/>
            <person name="Pallen M.J."/>
        </authorList>
    </citation>
    <scope>NUCLEOTIDE SEQUENCE</scope>
    <source>
        <strain evidence="1">421</strain>
    </source>
</reference>
<dbReference type="Gene3D" id="3.40.50.1240">
    <property type="entry name" value="Phosphoglycerate mutase-like"/>
    <property type="match status" value="1"/>
</dbReference>
<proteinExistence type="predicted"/>
<dbReference type="CDD" id="cd07067">
    <property type="entry name" value="HP_PGM_like"/>
    <property type="match status" value="1"/>
</dbReference>
<reference evidence="1" key="2">
    <citation type="submission" date="2021-04" db="EMBL/GenBank/DDBJ databases">
        <authorList>
            <person name="Gilroy R."/>
        </authorList>
    </citation>
    <scope>NUCLEOTIDE SEQUENCE</scope>
    <source>
        <strain evidence="1">421</strain>
    </source>
</reference>
<dbReference type="EMBL" id="DXGE01000017">
    <property type="protein sequence ID" value="HIW85667.1"/>
    <property type="molecule type" value="Genomic_DNA"/>
</dbReference>
<name>A0A9D1RDN7_9FIRM</name>
<dbReference type="SMART" id="SM00855">
    <property type="entry name" value="PGAM"/>
    <property type="match status" value="1"/>
</dbReference>
<comment type="caution">
    <text evidence="1">The sequence shown here is derived from an EMBL/GenBank/DDBJ whole genome shotgun (WGS) entry which is preliminary data.</text>
</comment>
<dbReference type="Proteomes" id="UP000824205">
    <property type="component" value="Unassembled WGS sequence"/>
</dbReference>
<protein>
    <submittedName>
        <fullName evidence="1">Histidine phosphatase family protein</fullName>
    </submittedName>
</protein>
<sequence>MKILFVRHAEPDYAHDTITEKGKLEAALLAERLAKTEIDEIYVSPLGRAKDTAAYTLEATGKTAQELKWLHEFKGKILTPKGIKSCWDRLPEYWTAQDEYYDYDAWYKTPLMKTGNVKKEYLRVCSETDRFLAEHGYVRDGRLYRVTEANRKTIVLFCHFAIECAVLSRIFSISPMILWHNFAALPSSVTTIVSEERRRGTAQFRCLGFGDVSHLYAGSEEPSFAARFCECFEDDTRHD</sequence>
<evidence type="ECO:0000313" key="2">
    <source>
        <dbReference type="Proteomes" id="UP000824205"/>
    </source>
</evidence>
<dbReference type="SUPFAM" id="SSF53254">
    <property type="entry name" value="Phosphoglycerate mutase-like"/>
    <property type="match status" value="1"/>
</dbReference>
<dbReference type="AlphaFoldDB" id="A0A9D1RDN7"/>
<dbReference type="InterPro" id="IPR029033">
    <property type="entry name" value="His_PPase_superfam"/>
</dbReference>
<evidence type="ECO:0000313" key="1">
    <source>
        <dbReference type="EMBL" id="HIW85667.1"/>
    </source>
</evidence>
<gene>
    <name evidence="1" type="ORF">IAA48_04150</name>
</gene>
<dbReference type="Pfam" id="PF00300">
    <property type="entry name" value="His_Phos_1"/>
    <property type="match status" value="1"/>
</dbReference>
<accession>A0A9D1RDN7</accession>
<dbReference type="InterPro" id="IPR013078">
    <property type="entry name" value="His_Pase_superF_clade-1"/>
</dbReference>
<organism evidence="1 2">
    <name type="scientific">Candidatus Eubacterium faecipullorum</name>
    <dbReference type="NCBI Taxonomy" id="2838571"/>
    <lineage>
        <taxon>Bacteria</taxon>
        <taxon>Bacillati</taxon>
        <taxon>Bacillota</taxon>
        <taxon>Clostridia</taxon>
        <taxon>Eubacteriales</taxon>
        <taxon>Eubacteriaceae</taxon>
        <taxon>Eubacterium</taxon>
    </lineage>
</organism>